<organism evidence="5">
    <name type="scientific">Alcaligenes xylosoxydans xylosoxydans</name>
    <name type="common">Achromobacter xylosoxidans</name>
    <dbReference type="NCBI Taxonomy" id="85698"/>
    <lineage>
        <taxon>Bacteria</taxon>
        <taxon>Pseudomonadati</taxon>
        <taxon>Pseudomonadota</taxon>
        <taxon>Betaproteobacteria</taxon>
        <taxon>Burkholderiales</taxon>
        <taxon>Alcaligenaceae</taxon>
        <taxon>Achromobacter</taxon>
    </lineage>
</organism>
<dbReference type="AlphaFoldDB" id="A0A193PML8"/>
<accession>A0A193PML8</accession>
<keyword evidence="5" id="KW-0614">Plasmid</keyword>
<dbReference type="PANTHER" id="PTHR43343:SF3">
    <property type="entry name" value="PROTEASE DO-LIKE 8, CHLOROPLASTIC"/>
    <property type="match status" value="1"/>
</dbReference>
<evidence type="ECO:0000256" key="2">
    <source>
        <dbReference type="ARBA" id="ARBA00022670"/>
    </source>
</evidence>
<dbReference type="InterPro" id="IPR009003">
    <property type="entry name" value="Peptidase_S1_PA"/>
</dbReference>
<keyword evidence="2 5" id="KW-0645">Protease</keyword>
<dbReference type="SUPFAM" id="SSF50494">
    <property type="entry name" value="Trypsin-like serine proteases"/>
    <property type="match status" value="1"/>
</dbReference>
<feature type="signal peptide" evidence="4">
    <location>
        <begin position="1"/>
        <end position="29"/>
    </location>
</feature>
<dbReference type="PRINTS" id="PR00834">
    <property type="entry name" value="PROTEASES2C"/>
</dbReference>
<dbReference type="InterPro" id="IPR001940">
    <property type="entry name" value="Peptidase_S1C"/>
</dbReference>
<keyword evidence="3" id="KW-0378">Hydrolase</keyword>
<evidence type="ECO:0000256" key="3">
    <source>
        <dbReference type="ARBA" id="ARBA00022801"/>
    </source>
</evidence>
<dbReference type="Gene3D" id="2.40.10.10">
    <property type="entry name" value="Trypsin-like serine proteases"/>
    <property type="match status" value="2"/>
</dbReference>
<comment type="similarity">
    <text evidence="1">Belongs to the peptidase S1C family.</text>
</comment>
<proteinExistence type="inferred from homology"/>
<keyword evidence="4" id="KW-0732">Signal</keyword>
<dbReference type="PANTHER" id="PTHR43343">
    <property type="entry name" value="PEPTIDASE S12"/>
    <property type="match status" value="1"/>
</dbReference>
<dbReference type="InterPro" id="IPR043504">
    <property type="entry name" value="Peptidase_S1_PA_chymotrypsin"/>
</dbReference>
<reference evidence="5" key="1">
    <citation type="submission" date="2016-05" db="EMBL/GenBank/DDBJ databases">
        <title>Interspecies Dissemination of a Mobilizable Plasmid Harboring blaIMP-19: the Possibility of Horizontal Gene Transfer in a Single Patient.</title>
        <authorList>
            <person name="Yamamoto M."/>
            <person name="Matsumura Y."/>
            <person name="Gomi R."/>
            <person name="Matsuda T."/>
            <person name="Tanaka M."/>
            <person name="Nagao M."/>
            <person name="Takakura S."/>
            <person name="Uemoto S."/>
            <person name="Ichiyama S."/>
        </authorList>
    </citation>
    <scope>NUCLEOTIDE SEQUENCE</scope>
    <source>
        <strain evidence="5">KUN4507</strain>
        <plasmid evidence="5">pKUN4507_2</plasmid>
    </source>
</reference>
<dbReference type="EMBL" id="LC155907">
    <property type="protein sequence ID" value="BAV17744.1"/>
    <property type="molecule type" value="Genomic_DNA"/>
</dbReference>
<gene>
    <name evidence="5" type="primary">degP</name>
</gene>
<evidence type="ECO:0000256" key="1">
    <source>
        <dbReference type="ARBA" id="ARBA00010541"/>
    </source>
</evidence>
<feature type="chain" id="PRO_5008261006" evidence="4">
    <location>
        <begin position="30"/>
        <end position="301"/>
    </location>
</feature>
<evidence type="ECO:0000256" key="4">
    <source>
        <dbReference type="SAM" id="SignalP"/>
    </source>
</evidence>
<protein>
    <submittedName>
        <fullName evidence="5">Serine protease MucD/AlgY associated with sigma factor RpoE</fullName>
    </submittedName>
</protein>
<dbReference type="GO" id="GO:0004252">
    <property type="term" value="F:serine-type endopeptidase activity"/>
    <property type="evidence" value="ECO:0007669"/>
    <property type="project" value="InterPro"/>
</dbReference>
<evidence type="ECO:0000313" key="5">
    <source>
        <dbReference type="EMBL" id="BAV17744.1"/>
    </source>
</evidence>
<geneLocation type="plasmid" evidence="5">
    <name>pKUN4507_2</name>
</geneLocation>
<sequence>MKAQTWRRTALAAYILAGASLTVAGYTVATTEANANALYRFAEHDNDAYSARSRSIAEGITAAALRGQGDGVPDAADWPRIIPQVIPSAVNVAALPFVTRPDDESRVWLVPGVQSNPATAALGAVRFWLKSRDQEPRHWQTIGSGAFIADGRYVLTAAHVIDGKSGYRVQTAAGRWLDAELIGLDLRRDVGVLRVSEPGQPIKTGAMPIQGQPVLTIGAPGGRGFSVSVGIVSRYAESARFSADEALQIDAPVTGGNSGGLVVSARGEAVGVVSHSDAAFTQAVPIGTALAVATELIERSR</sequence>
<dbReference type="InterPro" id="IPR051201">
    <property type="entry name" value="Chloro_Bact_Ser_Proteases"/>
</dbReference>
<dbReference type="RefSeq" id="WP_049237296.1">
    <property type="nucleotide sequence ID" value="NZ_LC155907.1"/>
</dbReference>
<dbReference type="GO" id="GO:0006508">
    <property type="term" value="P:proteolysis"/>
    <property type="evidence" value="ECO:0007669"/>
    <property type="project" value="UniProtKB-KW"/>
</dbReference>
<dbReference type="Pfam" id="PF13365">
    <property type="entry name" value="Trypsin_2"/>
    <property type="match status" value="1"/>
</dbReference>
<name>A0A193PML8_ALCXX</name>